<gene>
    <name evidence="4" type="ORF">GCM10011316_32380</name>
</gene>
<dbReference type="InterPro" id="IPR016181">
    <property type="entry name" value="Acyl_CoA_acyltransferase"/>
</dbReference>
<sequence>MIIRDANMQDVAALLELKNHAVRHLEATWTTELETQNGTQRWLETQQAAGLPVLVACAPSGEVLGYASYGPYRPKNGYRHTISHSVYVQPGRQGGGVGSALLEELIMRAANGGYHVMVAGIDGGNAGSISFHQKRGFEISGRLPQVGTKFGRWLDLVLMTRVLNQNPPPEA</sequence>
<reference evidence="4" key="2">
    <citation type="submission" date="2020-09" db="EMBL/GenBank/DDBJ databases">
        <authorList>
            <person name="Sun Q."/>
            <person name="Zhou Y."/>
        </authorList>
    </citation>
    <scope>NUCLEOTIDE SEQUENCE</scope>
    <source>
        <strain evidence="4">CGMCC 1.12426</strain>
    </source>
</reference>
<protein>
    <submittedName>
        <fullName evidence="4">N-acetyltransferase</fullName>
    </submittedName>
</protein>
<dbReference type="Pfam" id="PF00583">
    <property type="entry name" value="Acetyltransf_1"/>
    <property type="match status" value="1"/>
</dbReference>
<dbReference type="PROSITE" id="PS51186">
    <property type="entry name" value="GNAT"/>
    <property type="match status" value="1"/>
</dbReference>
<dbReference type="SUPFAM" id="SSF55729">
    <property type="entry name" value="Acyl-CoA N-acyltransferases (Nat)"/>
    <property type="match status" value="1"/>
</dbReference>
<keyword evidence="2" id="KW-0012">Acyltransferase</keyword>
<dbReference type="InterPro" id="IPR000182">
    <property type="entry name" value="GNAT_dom"/>
</dbReference>
<dbReference type="OrthoDB" id="5459937at2"/>
<reference evidence="4" key="1">
    <citation type="journal article" date="2014" name="Int. J. Syst. Evol. Microbiol.">
        <title>Complete genome sequence of Corynebacterium casei LMG S-19264T (=DSM 44701T), isolated from a smear-ripened cheese.</title>
        <authorList>
            <consortium name="US DOE Joint Genome Institute (JGI-PGF)"/>
            <person name="Walter F."/>
            <person name="Albersmeier A."/>
            <person name="Kalinowski J."/>
            <person name="Ruckert C."/>
        </authorList>
    </citation>
    <scope>NUCLEOTIDE SEQUENCE</scope>
    <source>
        <strain evidence="4">CGMCC 1.12426</strain>
    </source>
</reference>
<accession>A0A916X1N0</accession>
<evidence type="ECO:0000256" key="1">
    <source>
        <dbReference type="ARBA" id="ARBA00022679"/>
    </source>
</evidence>
<proteinExistence type="predicted"/>
<keyword evidence="1" id="KW-0808">Transferase</keyword>
<keyword evidence="5" id="KW-1185">Reference proteome</keyword>
<evidence type="ECO:0000313" key="4">
    <source>
        <dbReference type="EMBL" id="GGB57837.1"/>
    </source>
</evidence>
<dbReference type="EMBL" id="BMFA01000010">
    <property type="protein sequence ID" value="GGB57837.1"/>
    <property type="molecule type" value="Genomic_DNA"/>
</dbReference>
<dbReference type="PANTHER" id="PTHR43072:SF23">
    <property type="entry name" value="UPF0039 PROTEIN C11D3.02C"/>
    <property type="match status" value="1"/>
</dbReference>
<feature type="domain" description="N-acetyltransferase" evidence="3">
    <location>
        <begin position="1"/>
        <end position="164"/>
    </location>
</feature>
<evidence type="ECO:0000256" key="2">
    <source>
        <dbReference type="ARBA" id="ARBA00023315"/>
    </source>
</evidence>
<dbReference type="RefSeq" id="WP_150497317.1">
    <property type="nucleotide sequence ID" value="NZ_BMFA01000010.1"/>
</dbReference>
<dbReference type="PANTHER" id="PTHR43072">
    <property type="entry name" value="N-ACETYLTRANSFERASE"/>
    <property type="match status" value="1"/>
</dbReference>
<name>A0A916X1N0_9HYPH</name>
<dbReference type="CDD" id="cd04301">
    <property type="entry name" value="NAT_SF"/>
    <property type="match status" value="1"/>
</dbReference>
<dbReference type="Gene3D" id="3.40.630.30">
    <property type="match status" value="1"/>
</dbReference>
<evidence type="ECO:0000259" key="3">
    <source>
        <dbReference type="PROSITE" id="PS51186"/>
    </source>
</evidence>
<dbReference type="AlphaFoldDB" id="A0A916X1N0"/>
<dbReference type="Proteomes" id="UP000605148">
    <property type="component" value="Unassembled WGS sequence"/>
</dbReference>
<evidence type="ECO:0000313" key="5">
    <source>
        <dbReference type="Proteomes" id="UP000605148"/>
    </source>
</evidence>
<comment type="caution">
    <text evidence="4">The sequence shown here is derived from an EMBL/GenBank/DDBJ whole genome shotgun (WGS) entry which is preliminary data.</text>
</comment>
<organism evidence="4 5">
    <name type="scientific">Roseibium aquae</name>
    <dbReference type="NCBI Taxonomy" id="1323746"/>
    <lineage>
        <taxon>Bacteria</taxon>
        <taxon>Pseudomonadati</taxon>
        <taxon>Pseudomonadota</taxon>
        <taxon>Alphaproteobacteria</taxon>
        <taxon>Hyphomicrobiales</taxon>
        <taxon>Stappiaceae</taxon>
        <taxon>Roseibium</taxon>
    </lineage>
</organism>
<dbReference type="GO" id="GO:0016747">
    <property type="term" value="F:acyltransferase activity, transferring groups other than amino-acyl groups"/>
    <property type="evidence" value="ECO:0007669"/>
    <property type="project" value="InterPro"/>
</dbReference>